<dbReference type="CDD" id="cd07247">
    <property type="entry name" value="SgaA_N_like"/>
    <property type="match status" value="1"/>
</dbReference>
<organism evidence="2 3">
    <name type="scientific">Gilvimarinus xylanilyticus</name>
    <dbReference type="NCBI Taxonomy" id="2944139"/>
    <lineage>
        <taxon>Bacteria</taxon>
        <taxon>Pseudomonadati</taxon>
        <taxon>Pseudomonadota</taxon>
        <taxon>Gammaproteobacteria</taxon>
        <taxon>Cellvibrionales</taxon>
        <taxon>Cellvibrionaceae</taxon>
        <taxon>Gilvimarinus</taxon>
    </lineage>
</organism>
<feature type="domain" description="VOC" evidence="1">
    <location>
        <begin position="6"/>
        <end position="116"/>
    </location>
</feature>
<protein>
    <submittedName>
        <fullName evidence="2">VOC family protein</fullName>
    </submittedName>
</protein>
<dbReference type="RefSeq" id="WP_253968810.1">
    <property type="nucleotide sequence ID" value="NZ_JAMFTH010000005.1"/>
</dbReference>
<dbReference type="SUPFAM" id="SSF54593">
    <property type="entry name" value="Glyoxalase/Bleomycin resistance protein/Dihydroxybiphenyl dioxygenase"/>
    <property type="match status" value="1"/>
</dbReference>
<evidence type="ECO:0000313" key="2">
    <source>
        <dbReference type="EMBL" id="MCP8900523.1"/>
    </source>
</evidence>
<gene>
    <name evidence="2" type="ORF">M6D89_14545</name>
</gene>
<accession>A0A9X2KV39</accession>
<dbReference type="Pfam" id="PF00903">
    <property type="entry name" value="Glyoxalase"/>
    <property type="match status" value="1"/>
</dbReference>
<dbReference type="InterPro" id="IPR029068">
    <property type="entry name" value="Glyas_Bleomycin-R_OHBP_Dase"/>
</dbReference>
<name>A0A9X2KV39_9GAMM</name>
<reference evidence="2" key="1">
    <citation type="submission" date="2022-05" db="EMBL/GenBank/DDBJ databases">
        <authorList>
            <person name="Sun H.-N."/>
        </authorList>
    </citation>
    <scope>NUCLEOTIDE SEQUENCE</scope>
    <source>
        <strain evidence="2">HB14</strain>
    </source>
</reference>
<comment type="caution">
    <text evidence="2">The sequence shown here is derived from an EMBL/GenBank/DDBJ whole genome shotgun (WGS) entry which is preliminary data.</text>
</comment>
<dbReference type="AlphaFoldDB" id="A0A9X2KV39"/>
<sequence length="117" mass="12985">MTPSILAPYLELPSRDLAATKRFFHAVFGWQFTDYGDAYTAFDSNYNLGGFYLADKVSHTSSGACLIVLYSKHLESTRQKVIDSGGLISVDIFTFPGGRRFQFTEPGGSELAVWTDQ</sequence>
<dbReference type="InterPro" id="IPR004360">
    <property type="entry name" value="Glyas_Fos-R_dOase_dom"/>
</dbReference>
<dbReference type="InterPro" id="IPR037523">
    <property type="entry name" value="VOC_core"/>
</dbReference>
<proteinExistence type="predicted"/>
<keyword evidence="3" id="KW-1185">Reference proteome</keyword>
<dbReference type="Proteomes" id="UP001139319">
    <property type="component" value="Unassembled WGS sequence"/>
</dbReference>
<dbReference type="PROSITE" id="PS51819">
    <property type="entry name" value="VOC"/>
    <property type="match status" value="1"/>
</dbReference>
<dbReference type="PANTHER" id="PTHR33993">
    <property type="entry name" value="GLYOXALASE-RELATED"/>
    <property type="match status" value="1"/>
</dbReference>
<dbReference type="EMBL" id="JAMFTH010000005">
    <property type="protein sequence ID" value="MCP8900523.1"/>
    <property type="molecule type" value="Genomic_DNA"/>
</dbReference>
<evidence type="ECO:0000259" key="1">
    <source>
        <dbReference type="PROSITE" id="PS51819"/>
    </source>
</evidence>
<dbReference type="InterPro" id="IPR052164">
    <property type="entry name" value="Anthracycline_SecMetBiosynth"/>
</dbReference>
<evidence type="ECO:0000313" key="3">
    <source>
        <dbReference type="Proteomes" id="UP001139319"/>
    </source>
</evidence>
<dbReference type="Gene3D" id="3.10.180.10">
    <property type="entry name" value="2,3-Dihydroxybiphenyl 1,2-Dioxygenase, domain 1"/>
    <property type="match status" value="1"/>
</dbReference>
<reference evidence="2" key="2">
    <citation type="submission" date="2023-01" db="EMBL/GenBank/DDBJ databases">
        <title>Gilvimarinus xylanilyticus HB14 isolated from Caulerpa lentillifera aquaculture base in Hainan, China.</title>
        <authorList>
            <person name="Zhang Y.-J."/>
        </authorList>
    </citation>
    <scope>NUCLEOTIDE SEQUENCE</scope>
    <source>
        <strain evidence="2">HB14</strain>
    </source>
</reference>
<dbReference type="PANTHER" id="PTHR33993:SF1">
    <property type="entry name" value="GLYOXALASE FAMILY PROTEIN"/>
    <property type="match status" value="1"/>
</dbReference>